<feature type="compositionally biased region" description="Pro residues" evidence="1">
    <location>
        <begin position="133"/>
        <end position="167"/>
    </location>
</feature>
<feature type="compositionally biased region" description="Polar residues" evidence="1">
    <location>
        <begin position="205"/>
        <end position="214"/>
    </location>
</feature>
<reference evidence="3 4" key="1">
    <citation type="submission" date="2017-11" db="EMBL/GenBank/DDBJ databases">
        <title>De novo assembly and phasing of dikaryotic genomes from two isolates of Puccinia coronata f. sp. avenae, the causal agent of oat crown rust.</title>
        <authorList>
            <person name="Miller M.E."/>
            <person name="Zhang Y."/>
            <person name="Omidvar V."/>
            <person name="Sperschneider J."/>
            <person name="Schwessinger B."/>
            <person name="Raley C."/>
            <person name="Palmer J.M."/>
            <person name="Garnica D."/>
            <person name="Upadhyaya N."/>
            <person name="Rathjen J."/>
            <person name="Taylor J.M."/>
            <person name="Park R.F."/>
            <person name="Dodds P.N."/>
            <person name="Hirsch C.D."/>
            <person name="Kianian S.F."/>
            <person name="Figueroa M."/>
        </authorList>
    </citation>
    <scope>NUCLEOTIDE SEQUENCE [LARGE SCALE GENOMIC DNA]</scope>
    <source>
        <strain evidence="3">12SD80</strain>
    </source>
</reference>
<feature type="compositionally biased region" description="Low complexity" evidence="1">
    <location>
        <begin position="278"/>
        <end position="291"/>
    </location>
</feature>
<feature type="region of interest" description="Disordered" evidence="1">
    <location>
        <begin position="368"/>
        <end position="414"/>
    </location>
</feature>
<dbReference type="Proteomes" id="UP000235392">
    <property type="component" value="Unassembled WGS sequence"/>
</dbReference>
<feature type="compositionally biased region" description="Polar residues" evidence="1">
    <location>
        <begin position="382"/>
        <end position="399"/>
    </location>
</feature>
<feature type="compositionally biased region" description="Polar residues" evidence="1">
    <location>
        <begin position="225"/>
        <end position="236"/>
    </location>
</feature>
<feature type="region of interest" description="Disordered" evidence="1">
    <location>
        <begin position="205"/>
        <end position="324"/>
    </location>
</feature>
<comment type="caution">
    <text evidence="3">The sequence shown here is derived from an EMBL/GenBank/DDBJ whole genome shotgun (WGS) entry which is preliminary data.</text>
</comment>
<evidence type="ECO:0000256" key="1">
    <source>
        <dbReference type="SAM" id="MobiDB-lite"/>
    </source>
</evidence>
<evidence type="ECO:0000313" key="3">
    <source>
        <dbReference type="EMBL" id="PLW20575.1"/>
    </source>
</evidence>
<accession>A0A2N5T531</accession>
<feature type="region of interest" description="Disordered" evidence="1">
    <location>
        <begin position="125"/>
        <end position="192"/>
    </location>
</feature>
<gene>
    <name evidence="3" type="ORF">PCASD_16922</name>
</gene>
<feature type="compositionally biased region" description="Basic residues" evidence="1">
    <location>
        <begin position="312"/>
        <end position="322"/>
    </location>
</feature>
<sequence length="414" mass="43743">MKAAIKWIISCVVLHNLLADLKDQWNKLYKEEEPELAPPVGLENEDTSNDGLRAQLPPPAPCNASTLHLLPDLALHLLSRPPAPPPPSCLLPGPSTSSTSTPVRLLAPRALHLASISTPARLLAPRASSSSTWPPPAPPAGRLPPGPCTSSTRPPPAPPPSRSPPGPSTSSTSTPAWPLAPRPLHLLHPASPSTPAQLLAPCWNTSSDENSGTKNCKRNRRVTTLGPSISSTSTPARSLAPRASTSSVTPLCRPFQVARSPTPSTTSPASLCRPCWVARSPTPSTTSPASLRRPRRVARSPTPSTSSPASLHRPRRTARKWPGRLATEFESVSNSLSGAGLSLNRMAASNSNSDATIRARFSGSAWLQQPPPALAHPPVSNGPKTIQANQRRLRNNCQALTPPDLLQSEASEAL</sequence>
<organism evidence="3 4">
    <name type="scientific">Puccinia coronata f. sp. avenae</name>
    <dbReference type="NCBI Taxonomy" id="200324"/>
    <lineage>
        <taxon>Eukaryota</taxon>
        <taxon>Fungi</taxon>
        <taxon>Dikarya</taxon>
        <taxon>Basidiomycota</taxon>
        <taxon>Pucciniomycotina</taxon>
        <taxon>Pucciniomycetes</taxon>
        <taxon>Pucciniales</taxon>
        <taxon>Pucciniaceae</taxon>
        <taxon>Puccinia</taxon>
    </lineage>
</organism>
<feature type="compositionally biased region" description="Low complexity" evidence="1">
    <location>
        <begin position="168"/>
        <end position="192"/>
    </location>
</feature>
<keyword evidence="2" id="KW-0732">Signal</keyword>
<name>A0A2N5T531_9BASI</name>
<feature type="compositionally biased region" description="Low complexity" evidence="1">
    <location>
        <begin position="299"/>
        <end position="311"/>
    </location>
</feature>
<feature type="region of interest" description="Disordered" evidence="1">
    <location>
        <begin position="33"/>
        <end position="58"/>
    </location>
</feature>
<dbReference type="EMBL" id="PGCI01000696">
    <property type="protein sequence ID" value="PLW20575.1"/>
    <property type="molecule type" value="Genomic_DNA"/>
</dbReference>
<protein>
    <submittedName>
        <fullName evidence="3">Uncharacterized protein</fullName>
    </submittedName>
</protein>
<feature type="signal peptide" evidence="2">
    <location>
        <begin position="1"/>
        <end position="19"/>
    </location>
</feature>
<feature type="chain" id="PRO_5014878860" evidence="2">
    <location>
        <begin position="20"/>
        <end position="414"/>
    </location>
</feature>
<evidence type="ECO:0000256" key="2">
    <source>
        <dbReference type="SAM" id="SignalP"/>
    </source>
</evidence>
<evidence type="ECO:0000313" key="4">
    <source>
        <dbReference type="Proteomes" id="UP000235392"/>
    </source>
</evidence>
<proteinExistence type="predicted"/>
<dbReference type="AlphaFoldDB" id="A0A2N5T531"/>